<evidence type="ECO:0000259" key="1">
    <source>
        <dbReference type="Pfam" id="PF06970"/>
    </source>
</evidence>
<name>A0A173S7E3_ANAHA</name>
<feature type="domain" description="Replication initiator A N-terminal" evidence="1">
    <location>
        <begin position="18"/>
        <end position="92"/>
    </location>
</feature>
<proteinExistence type="predicted"/>
<dbReference type="InterPro" id="IPR046059">
    <property type="entry name" value="DUF6017"/>
</dbReference>
<reference evidence="3 4" key="1">
    <citation type="submission" date="2015-09" db="EMBL/GenBank/DDBJ databases">
        <authorList>
            <consortium name="Pathogen Informatics"/>
        </authorList>
    </citation>
    <scope>NUCLEOTIDE SEQUENCE [LARGE SCALE GENOMIC DNA]</scope>
    <source>
        <strain evidence="3 4">2789STDY5834959</strain>
    </source>
</reference>
<dbReference type="Pfam" id="PF06970">
    <property type="entry name" value="RepA_N"/>
    <property type="match status" value="1"/>
</dbReference>
<gene>
    <name evidence="3" type="ORF">ERS852571_01021</name>
</gene>
<dbReference type="AlphaFoldDB" id="A0A173S7E3"/>
<evidence type="ECO:0000259" key="2">
    <source>
        <dbReference type="Pfam" id="PF19481"/>
    </source>
</evidence>
<accession>A0A173S7E3</accession>
<dbReference type="EMBL" id="CYXY01000005">
    <property type="protein sequence ID" value="CUM86404.1"/>
    <property type="molecule type" value="Genomic_DNA"/>
</dbReference>
<organism evidence="3 4">
    <name type="scientific">Anaerostipes hadrus</name>
    <dbReference type="NCBI Taxonomy" id="649756"/>
    <lineage>
        <taxon>Bacteria</taxon>
        <taxon>Bacillati</taxon>
        <taxon>Bacillota</taxon>
        <taxon>Clostridia</taxon>
        <taxon>Lachnospirales</taxon>
        <taxon>Lachnospiraceae</taxon>
        <taxon>Anaerostipes</taxon>
    </lineage>
</organism>
<dbReference type="RefSeq" id="WP_055072524.1">
    <property type="nucleotide sequence ID" value="NZ_CYXY01000005.1"/>
</dbReference>
<evidence type="ECO:0000313" key="4">
    <source>
        <dbReference type="Proteomes" id="UP000095553"/>
    </source>
</evidence>
<sequence>MNDIIFDYYRGVEAEQYSFYRIPKMLFTDTIFQDLSCEAKVLYGLMLDRMSLSLKNHWMDEEERVYIIFTVNNICDLMNCGTQKAVRLLKELDVKTGIGLIEKKRLGLGKPNVIYVKNFMIKDEEGEKQQTEQRQSRIVEIEELQDKRQKFLNDENHNSGIVKIINQENAESEVQNSENHNSGMMKMENQVVSETQLKNSENHNSEKRNSENPLDYESKCQEFGKNQEKIIEQKDSIASGAQFKNSENQNSRVVKITNQEFSKSQFKNDENHNSEVVKNNILEFSKSQSNKTNINKTDNNQSILSKNVDLSEDEMDKINHCRKIVKEQISYTAFEQNKFYRIELVDELVELMTEIFMMPDEAFERVNGTEKSIAVIKSRFCKINQLHIEYVLDSMQKNQTNIGNIKAYLLTALYNSTITMDSYYQARVNYDLRENF</sequence>
<feature type="domain" description="DUF6017" evidence="2">
    <location>
        <begin position="316"/>
        <end position="433"/>
    </location>
</feature>
<evidence type="ECO:0000313" key="3">
    <source>
        <dbReference type="EMBL" id="CUM86404.1"/>
    </source>
</evidence>
<protein>
    <submittedName>
        <fullName evidence="3">Replication initiator protein A (RepA) N-terminus</fullName>
    </submittedName>
</protein>
<dbReference type="Pfam" id="PF19481">
    <property type="entry name" value="DUF6017"/>
    <property type="match status" value="1"/>
</dbReference>
<dbReference type="Proteomes" id="UP000095553">
    <property type="component" value="Unassembled WGS sequence"/>
</dbReference>
<dbReference type="InterPro" id="IPR010724">
    <property type="entry name" value="RepA_N"/>
</dbReference>